<keyword evidence="2 9" id="KW-0732">Signal</keyword>
<gene>
    <name evidence="12" type="primary">Tnfrsf25</name>
    <name evidence="12" type="ORF">LEPASP_R13035</name>
</gene>
<evidence type="ECO:0000256" key="2">
    <source>
        <dbReference type="ARBA" id="ARBA00022729"/>
    </source>
</evidence>
<feature type="domain" description="TNFR-Cys" evidence="11">
    <location>
        <begin position="91"/>
        <end position="133"/>
    </location>
</feature>
<keyword evidence="4 6" id="KW-1015">Disulfide bond</keyword>
<evidence type="ECO:0000313" key="12">
    <source>
        <dbReference type="EMBL" id="NXL76667.1"/>
    </source>
</evidence>
<proteinExistence type="predicted"/>
<protein>
    <submittedName>
        <fullName evidence="12">TNR25 factor</fullName>
    </submittedName>
</protein>
<keyword evidence="3" id="KW-0677">Repeat</keyword>
<dbReference type="PROSITE" id="PS50050">
    <property type="entry name" value="TNFR_NGFR_2"/>
    <property type="match status" value="3"/>
</dbReference>
<dbReference type="Pfam" id="PF00020">
    <property type="entry name" value="TNFR_c6"/>
    <property type="match status" value="1"/>
</dbReference>
<evidence type="ECO:0000256" key="9">
    <source>
        <dbReference type="SAM" id="SignalP"/>
    </source>
</evidence>
<reference evidence="12 13" key="1">
    <citation type="submission" date="2019-09" db="EMBL/GenBank/DDBJ databases">
        <title>Bird 10,000 Genomes (B10K) Project - Family phase.</title>
        <authorList>
            <person name="Zhang G."/>
        </authorList>
    </citation>
    <scope>NUCLEOTIDE SEQUENCE [LARGE SCALE GENOMIC DNA]</scope>
    <source>
        <strain evidence="12">B10K-DU-001-35</strain>
        <tissue evidence="12">Muscle</tissue>
    </source>
</reference>
<feature type="non-terminal residue" evidence="12">
    <location>
        <position position="1"/>
    </location>
</feature>
<keyword evidence="1" id="KW-0053">Apoptosis</keyword>
<feature type="non-terminal residue" evidence="12">
    <location>
        <position position="443"/>
    </location>
</feature>
<dbReference type="PROSITE" id="PS00652">
    <property type="entry name" value="TNFR_NGFR_1"/>
    <property type="match status" value="1"/>
</dbReference>
<evidence type="ECO:0000259" key="10">
    <source>
        <dbReference type="PROSITE" id="PS50017"/>
    </source>
</evidence>
<keyword evidence="8" id="KW-1133">Transmembrane helix</keyword>
<dbReference type="PRINTS" id="PR01972">
    <property type="entry name" value="TNFACTORR25"/>
</dbReference>
<evidence type="ECO:0000259" key="11">
    <source>
        <dbReference type="PROSITE" id="PS50050"/>
    </source>
</evidence>
<sequence length="443" mass="48692">LLSPCLQVTLAALWLAASESQPPGWRDRAVPRRQRILVQPLLRPRRHAGRLPCPAGMNWIETAHQCCPQCPAGTFLSEPCTSPENGSVCLACPAGTFRAQPNTLRECQACYECDRQAFQSVLSNCSATSNVACGCEPGRFRVCLDKQCSEFSCRKCQPCTGRLIQRPCSEAQDTLCDSSCKPDFYREGDECRPCHTSTLDTCGKECQEVCGSSNNQGMGTVGPGLVVCSHHAGQVMGMLLLLLSGSGLEYILLGLTGPLFLGALAIYHKRKRLWHDALAGGPLPTAQATTSVAGAAATPWCQFNARRWDNLCWTQPCSPQETERATGTAKQSSQHQALLREQPSDEGEPSAPPEPRGALLQGSQLYAVIDVVPVRRWKEFMRMLELREAEIELVELEVAHIRDQQYEMLKRWCQQTSATLDHVFAALERMELAGCAEALRQSL</sequence>
<feature type="repeat" description="TNFR-Cys" evidence="6">
    <location>
        <begin position="134"/>
        <end position="176"/>
    </location>
</feature>
<feature type="domain" description="TNFR-Cys" evidence="11">
    <location>
        <begin position="134"/>
        <end position="176"/>
    </location>
</feature>
<comment type="caution">
    <text evidence="12">The sequence shown here is derived from an EMBL/GenBank/DDBJ whole genome shotgun (WGS) entry which is preliminary data.</text>
</comment>
<evidence type="ECO:0000256" key="5">
    <source>
        <dbReference type="ARBA" id="ARBA00023180"/>
    </source>
</evidence>
<dbReference type="SUPFAM" id="SSF57586">
    <property type="entry name" value="TNF receptor-like"/>
    <property type="match status" value="1"/>
</dbReference>
<evidence type="ECO:0000256" key="3">
    <source>
        <dbReference type="ARBA" id="ARBA00022737"/>
    </source>
</evidence>
<dbReference type="OrthoDB" id="9940478at2759"/>
<evidence type="ECO:0000256" key="1">
    <source>
        <dbReference type="ARBA" id="ARBA00022703"/>
    </source>
</evidence>
<dbReference type="Pfam" id="PF00531">
    <property type="entry name" value="Death"/>
    <property type="match status" value="1"/>
</dbReference>
<dbReference type="GO" id="GO:0007165">
    <property type="term" value="P:signal transduction"/>
    <property type="evidence" value="ECO:0007669"/>
    <property type="project" value="InterPro"/>
</dbReference>
<feature type="repeat" description="TNFR-Cys" evidence="6">
    <location>
        <begin position="52"/>
        <end position="89"/>
    </location>
</feature>
<dbReference type="CDD" id="cd08815">
    <property type="entry name" value="Death_TNFRSF25_DR3"/>
    <property type="match status" value="1"/>
</dbReference>
<dbReference type="SMART" id="SM00005">
    <property type="entry name" value="DEATH"/>
    <property type="match status" value="1"/>
</dbReference>
<keyword evidence="8" id="KW-0812">Transmembrane</keyword>
<feature type="disulfide bond" evidence="6">
    <location>
        <begin position="92"/>
        <end position="107"/>
    </location>
</feature>
<dbReference type="InterPro" id="IPR000488">
    <property type="entry name" value="Death_dom"/>
</dbReference>
<evidence type="ECO:0000256" key="8">
    <source>
        <dbReference type="SAM" id="Phobius"/>
    </source>
</evidence>
<dbReference type="InterPro" id="IPR011029">
    <property type="entry name" value="DEATH-like_dom_sf"/>
</dbReference>
<dbReference type="GO" id="GO:0005886">
    <property type="term" value="C:plasma membrane"/>
    <property type="evidence" value="ECO:0007669"/>
    <property type="project" value="TreeGrafter"/>
</dbReference>
<evidence type="ECO:0000256" key="7">
    <source>
        <dbReference type="SAM" id="MobiDB-lite"/>
    </source>
</evidence>
<organism evidence="12 13">
    <name type="scientific">Leptocoma aspasia</name>
    <dbReference type="NCBI Taxonomy" id="2585812"/>
    <lineage>
        <taxon>Eukaryota</taxon>
        <taxon>Metazoa</taxon>
        <taxon>Chordata</taxon>
        <taxon>Craniata</taxon>
        <taxon>Vertebrata</taxon>
        <taxon>Euteleostomi</taxon>
        <taxon>Archelosauria</taxon>
        <taxon>Archosauria</taxon>
        <taxon>Dinosauria</taxon>
        <taxon>Saurischia</taxon>
        <taxon>Theropoda</taxon>
        <taxon>Coelurosauria</taxon>
        <taxon>Aves</taxon>
        <taxon>Neognathae</taxon>
        <taxon>Neoaves</taxon>
        <taxon>Telluraves</taxon>
        <taxon>Australaves</taxon>
        <taxon>Passeriformes</taxon>
        <taxon>Passeroidea</taxon>
        <taxon>Nectariniidae</taxon>
        <taxon>Leptocoma</taxon>
    </lineage>
</organism>
<evidence type="ECO:0000256" key="6">
    <source>
        <dbReference type="PROSITE-ProRule" id="PRU00206"/>
    </source>
</evidence>
<dbReference type="SMART" id="SM00208">
    <property type="entry name" value="TNFR"/>
    <property type="match status" value="3"/>
</dbReference>
<feature type="domain" description="Death" evidence="10">
    <location>
        <begin position="362"/>
        <end position="443"/>
    </location>
</feature>
<feature type="disulfide bond" evidence="6">
    <location>
        <begin position="67"/>
        <end position="80"/>
    </location>
</feature>
<evidence type="ECO:0000313" key="13">
    <source>
        <dbReference type="Proteomes" id="UP000558164"/>
    </source>
</evidence>
<feature type="transmembrane region" description="Helical" evidence="8">
    <location>
        <begin position="238"/>
        <end position="267"/>
    </location>
</feature>
<name>A0A7L0VCR1_9PASE</name>
<dbReference type="PANTHER" id="PTHR47220">
    <property type="entry name" value="TUMOR NECROSIS FACTOR RECEPTOR SUPERFAMILY MEMBER 25"/>
    <property type="match status" value="1"/>
</dbReference>
<feature type="repeat" description="TNFR-Cys" evidence="6">
    <location>
        <begin position="91"/>
        <end position="133"/>
    </location>
</feature>
<dbReference type="GO" id="GO:0006915">
    <property type="term" value="P:apoptotic process"/>
    <property type="evidence" value="ECO:0007669"/>
    <property type="project" value="UniProtKB-KW"/>
</dbReference>
<keyword evidence="13" id="KW-1185">Reference proteome</keyword>
<feature type="chain" id="PRO_5029803983" evidence="9">
    <location>
        <begin position="21"/>
        <end position="443"/>
    </location>
</feature>
<dbReference type="Proteomes" id="UP000558164">
    <property type="component" value="Unassembled WGS sequence"/>
</dbReference>
<dbReference type="PROSITE" id="PS50017">
    <property type="entry name" value="DEATH_DOMAIN"/>
    <property type="match status" value="1"/>
</dbReference>
<dbReference type="Gene3D" id="2.10.50.10">
    <property type="entry name" value="Tumor Necrosis Factor Receptor, subunit A, domain 2"/>
    <property type="match status" value="2"/>
</dbReference>
<dbReference type="Gene3D" id="1.10.533.10">
    <property type="entry name" value="Death Domain, Fas"/>
    <property type="match status" value="1"/>
</dbReference>
<dbReference type="InterPro" id="IPR022329">
    <property type="entry name" value="TNFR_25"/>
</dbReference>
<keyword evidence="5" id="KW-0325">Glycoprotein</keyword>
<accession>A0A7L0VCR1</accession>
<feature type="signal peptide" evidence="9">
    <location>
        <begin position="1"/>
        <end position="20"/>
    </location>
</feature>
<dbReference type="SUPFAM" id="SSF47986">
    <property type="entry name" value="DEATH domain"/>
    <property type="match status" value="1"/>
</dbReference>
<comment type="caution">
    <text evidence="6">Lacks conserved residue(s) required for the propagation of feature annotation.</text>
</comment>
<dbReference type="PANTHER" id="PTHR47220:SF1">
    <property type="entry name" value="TUMOR NECROSIS FACTOR RECEPTOR SUPERFAMILY MEMBER 25"/>
    <property type="match status" value="1"/>
</dbReference>
<dbReference type="EMBL" id="VXAX01004409">
    <property type="protein sequence ID" value="NXL76667.1"/>
    <property type="molecule type" value="Genomic_DNA"/>
</dbReference>
<feature type="region of interest" description="Disordered" evidence="7">
    <location>
        <begin position="319"/>
        <end position="357"/>
    </location>
</feature>
<evidence type="ECO:0000256" key="4">
    <source>
        <dbReference type="ARBA" id="ARBA00023157"/>
    </source>
</evidence>
<dbReference type="AlphaFoldDB" id="A0A7L0VCR1"/>
<feature type="domain" description="TNFR-Cys" evidence="11">
    <location>
        <begin position="52"/>
        <end position="89"/>
    </location>
</feature>
<dbReference type="InterPro" id="IPR001368">
    <property type="entry name" value="TNFR/NGFR_Cys_rich_reg"/>
</dbReference>
<keyword evidence="8" id="KW-0472">Membrane</keyword>